<dbReference type="SUPFAM" id="SSF48670">
    <property type="entry name" value="Transducin (heterotrimeric G protein), gamma chain"/>
    <property type="match status" value="1"/>
</dbReference>
<dbReference type="EMBL" id="RCHS01003615">
    <property type="protein sequence ID" value="RMX40575.1"/>
    <property type="molecule type" value="Genomic_DNA"/>
</dbReference>
<dbReference type="InterPro" id="IPR001770">
    <property type="entry name" value="G-protein_gamma"/>
</dbReference>
<dbReference type="GO" id="GO:0007186">
    <property type="term" value="P:G protein-coupled receptor signaling pathway"/>
    <property type="evidence" value="ECO:0007669"/>
    <property type="project" value="InterPro"/>
</dbReference>
<dbReference type="FunFam" id="4.10.260.10:FF:000001">
    <property type="entry name" value="Guanine nucleotide-binding protein subunit gamma"/>
    <property type="match status" value="1"/>
</dbReference>
<reference evidence="11 12" key="1">
    <citation type="journal article" date="2018" name="Sci. Rep.">
        <title>Comparative analysis of the Pocillopora damicornis genome highlights role of immune system in coral evolution.</title>
        <authorList>
            <person name="Cunning R."/>
            <person name="Bay R.A."/>
            <person name="Gillette P."/>
            <person name="Baker A.C."/>
            <person name="Traylor-Knowles N."/>
        </authorList>
    </citation>
    <scope>NUCLEOTIDE SEQUENCE [LARGE SCALE GENOMIC DNA]</scope>
    <source>
        <strain evidence="11">RSMAS</strain>
        <tissue evidence="11">Whole animal</tissue>
    </source>
</reference>
<evidence type="ECO:0000256" key="5">
    <source>
        <dbReference type="ARBA" id="ARBA00023136"/>
    </source>
</evidence>
<accession>A0A3M6TGP6</accession>
<dbReference type="PROSITE" id="PS50058">
    <property type="entry name" value="G_PROTEIN_GAMMA"/>
    <property type="match status" value="1"/>
</dbReference>
<evidence type="ECO:0000256" key="8">
    <source>
        <dbReference type="ARBA" id="ARBA00023289"/>
    </source>
</evidence>
<comment type="subcellular location">
    <subcellularLocation>
        <location evidence="1 9">Cell membrane</location>
        <topology evidence="1 9">Lipid-anchor</topology>
        <orientation evidence="1 9">Cytoplasmic side</orientation>
    </subcellularLocation>
</comment>
<dbReference type="SMART" id="SM01224">
    <property type="entry name" value="G_gamma"/>
    <property type="match status" value="1"/>
</dbReference>
<keyword evidence="4" id="KW-0488">Methylation</keyword>
<comment type="function">
    <text evidence="9">Guanine nucleotide-binding proteins (G proteins) are involved as a modulator or transducer in various transmembrane signaling systems. The beta and gamma chains are required for the GTPase activity, for replacement of GDP by GTP, and for G protein-effector interaction.</text>
</comment>
<feature type="domain" description="G protein gamma" evidence="10">
    <location>
        <begin position="1"/>
        <end position="66"/>
    </location>
</feature>
<organism evidence="11 12">
    <name type="scientific">Pocillopora damicornis</name>
    <name type="common">Cauliflower coral</name>
    <name type="synonym">Millepora damicornis</name>
    <dbReference type="NCBI Taxonomy" id="46731"/>
    <lineage>
        <taxon>Eukaryota</taxon>
        <taxon>Metazoa</taxon>
        <taxon>Cnidaria</taxon>
        <taxon>Anthozoa</taxon>
        <taxon>Hexacorallia</taxon>
        <taxon>Scleractinia</taxon>
        <taxon>Astrocoeniina</taxon>
        <taxon>Pocilloporidae</taxon>
        <taxon>Pocillopora</taxon>
    </lineage>
</organism>
<evidence type="ECO:0000256" key="9">
    <source>
        <dbReference type="RuleBase" id="RU004973"/>
    </source>
</evidence>
<keyword evidence="3 9" id="KW-1003">Cell membrane</keyword>
<evidence type="ECO:0000256" key="7">
    <source>
        <dbReference type="ARBA" id="ARBA00023288"/>
    </source>
</evidence>
<keyword evidence="12" id="KW-1185">Reference proteome</keyword>
<evidence type="ECO:0000313" key="11">
    <source>
        <dbReference type="EMBL" id="RMX40575.1"/>
    </source>
</evidence>
<keyword evidence="7 9" id="KW-0449">Lipoprotein</keyword>
<dbReference type="AlphaFoldDB" id="A0A3M6TGP6"/>
<evidence type="ECO:0000259" key="10">
    <source>
        <dbReference type="PROSITE" id="PS50058"/>
    </source>
</evidence>
<dbReference type="GO" id="GO:0005834">
    <property type="term" value="C:heterotrimeric G-protein complex"/>
    <property type="evidence" value="ECO:0007669"/>
    <property type="project" value="InterPro"/>
</dbReference>
<sequence>MASPASVSKIYVDQLRAEADMERTPISTTAAALAKYVEQNLQSDPLVTGVSSSVNPYKEKSSCLLF</sequence>
<dbReference type="STRING" id="46731.A0A3M6TGP6"/>
<evidence type="ECO:0000256" key="3">
    <source>
        <dbReference type="ARBA" id="ARBA00022475"/>
    </source>
</evidence>
<evidence type="ECO:0000256" key="2">
    <source>
        <dbReference type="ARBA" id="ARBA00007431"/>
    </source>
</evidence>
<proteinExistence type="inferred from homology"/>
<gene>
    <name evidence="11" type="ORF">pdam_00016581</name>
</gene>
<evidence type="ECO:0000256" key="4">
    <source>
        <dbReference type="ARBA" id="ARBA00022481"/>
    </source>
</evidence>
<protein>
    <recommendedName>
        <fullName evidence="9">Guanine nucleotide-binding protein subunit gamma</fullName>
    </recommendedName>
</protein>
<comment type="similarity">
    <text evidence="2 9">Belongs to the G protein gamma family.</text>
</comment>
<evidence type="ECO:0000256" key="6">
    <source>
        <dbReference type="ARBA" id="ARBA00023224"/>
    </source>
</evidence>
<dbReference type="SMART" id="SM00224">
    <property type="entry name" value="GGL"/>
    <property type="match status" value="1"/>
</dbReference>
<dbReference type="Pfam" id="PF00631">
    <property type="entry name" value="G-gamma"/>
    <property type="match status" value="1"/>
</dbReference>
<dbReference type="CDD" id="cd00068">
    <property type="entry name" value="GGL"/>
    <property type="match status" value="1"/>
</dbReference>
<comment type="subunit">
    <text evidence="9">G proteins are composed of 3 units; alpha, beta and gamma.</text>
</comment>
<dbReference type="Gene3D" id="4.10.260.10">
    <property type="entry name" value="Transducin (heterotrimeric G protein), gamma chain"/>
    <property type="match status" value="1"/>
</dbReference>
<evidence type="ECO:0000313" key="12">
    <source>
        <dbReference type="Proteomes" id="UP000275408"/>
    </source>
</evidence>
<dbReference type="InterPro" id="IPR036284">
    <property type="entry name" value="GGL_sf"/>
</dbReference>
<name>A0A3M6TGP6_POCDA</name>
<keyword evidence="5 9" id="KW-0472">Membrane</keyword>
<dbReference type="PANTHER" id="PTHR13809">
    <property type="entry name" value="GUANINE NUCLEOTIDE-BINDING PROTEIN GAMMA SUBUNIT"/>
    <property type="match status" value="1"/>
</dbReference>
<comment type="caution">
    <text evidence="11">The sequence shown here is derived from an EMBL/GenBank/DDBJ whole genome shotgun (WGS) entry which is preliminary data.</text>
</comment>
<dbReference type="PRINTS" id="PR00321">
    <property type="entry name" value="GPROTEING"/>
</dbReference>
<dbReference type="GO" id="GO:0031681">
    <property type="term" value="F:G-protein beta-subunit binding"/>
    <property type="evidence" value="ECO:0007669"/>
    <property type="project" value="InterPro"/>
</dbReference>
<dbReference type="Proteomes" id="UP000275408">
    <property type="component" value="Unassembled WGS sequence"/>
</dbReference>
<keyword evidence="8" id="KW-0636">Prenylation</keyword>
<keyword evidence="6 9" id="KW-0807">Transducer</keyword>
<evidence type="ECO:0000256" key="1">
    <source>
        <dbReference type="ARBA" id="ARBA00004342"/>
    </source>
</evidence>
<dbReference type="InterPro" id="IPR015898">
    <property type="entry name" value="G-protein_gamma-like_dom"/>
</dbReference>